<evidence type="ECO:0000313" key="2">
    <source>
        <dbReference type="Proteomes" id="UP000095453"/>
    </source>
</evidence>
<sequence>MEKERFLVEVTVKGEKDWKAIHMCGSMADAVPVADAVHNLSYLLDTPIAIRVREKMGKGLED</sequence>
<organism evidence="1 2">
    <name type="scientific">Roseburia inulinivorans</name>
    <dbReference type="NCBI Taxonomy" id="360807"/>
    <lineage>
        <taxon>Bacteria</taxon>
        <taxon>Bacillati</taxon>
        <taxon>Bacillota</taxon>
        <taxon>Clostridia</taxon>
        <taxon>Lachnospirales</taxon>
        <taxon>Lachnospiraceae</taxon>
        <taxon>Roseburia</taxon>
    </lineage>
</organism>
<proteinExistence type="predicted"/>
<gene>
    <name evidence="1" type="ORF">ERS852444_00797</name>
</gene>
<evidence type="ECO:0000313" key="1">
    <source>
        <dbReference type="EMBL" id="CUM85461.1"/>
    </source>
</evidence>
<dbReference type="Proteomes" id="UP000095453">
    <property type="component" value="Unassembled WGS sequence"/>
</dbReference>
<reference evidence="1 2" key="1">
    <citation type="submission" date="2015-09" db="EMBL/GenBank/DDBJ databases">
        <authorList>
            <consortium name="Pathogen Informatics"/>
        </authorList>
    </citation>
    <scope>NUCLEOTIDE SEQUENCE [LARGE SCALE GENOMIC DNA]</scope>
    <source>
        <strain evidence="1 2">2789STDY5608887</strain>
    </source>
</reference>
<name>A0A173S5E7_9FIRM</name>
<protein>
    <submittedName>
        <fullName evidence="1">Uncharacterized protein</fullName>
    </submittedName>
</protein>
<dbReference type="EMBL" id="CYXX01000004">
    <property type="protein sequence ID" value="CUM85461.1"/>
    <property type="molecule type" value="Genomic_DNA"/>
</dbReference>
<dbReference type="RefSeq" id="WP_055168069.1">
    <property type="nucleotide sequence ID" value="NZ_CYXX01000004.1"/>
</dbReference>
<accession>A0A173S5E7</accession>
<dbReference type="AlphaFoldDB" id="A0A173S5E7"/>